<comment type="caution">
    <text evidence="1">The sequence shown here is derived from an EMBL/GenBank/DDBJ whole genome shotgun (WGS) entry which is preliminary data.</text>
</comment>
<reference evidence="1 2" key="1">
    <citation type="submission" date="2012-05" db="EMBL/GenBank/DDBJ databases">
        <title>Recombination and specialization in a pathogen metapopulation.</title>
        <authorList>
            <person name="Gardiner A."/>
            <person name="Kemen E."/>
            <person name="Schultz-Larsen T."/>
            <person name="MacLean D."/>
            <person name="Van Oosterhout C."/>
            <person name="Jones J.D.G."/>
        </authorList>
    </citation>
    <scope>NUCLEOTIDE SEQUENCE [LARGE SCALE GENOMIC DNA]</scope>
    <source>
        <strain evidence="1 2">Ac Nc2</strain>
    </source>
</reference>
<evidence type="ECO:0000313" key="1">
    <source>
        <dbReference type="EMBL" id="CCI43558.1"/>
    </source>
</evidence>
<dbReference type="EMBL" id="CAIX01000051">
    <property type="protein sequence ID" value="CCI43558.1"/>
    <property type="molecule type" value="Genomic_DNA"/>
</dbReference>
<proteinExistence type="predicted"/>
<dbReference type="OrthoDB" id="78604at2759"/>
<sequence length="226" mass="25469">MAAKVQLQRCSSANRLLILFNPHTVPQQLVEEMEGMYQYQPKSAINCQSDLMIAQRKDVSPPVAFMLLSDMLSNQENEAVVSRLQKAANGFKNLFCITIIKPKVDFQAIFLRKNLPLKNFSVGSTAAAAKLIASIHGKLSKQVTEQAHWMNKQLSERFYTRSYAISFLVSNFRFLTPDECEMLLDFYGTITELAQKSASELLEDTVLSASAATAFEEFFASEYELQ</sequence>
<dbReference type="AlphaFoldDB" id="A0A024G9X3"/>
<keyword evidence="2" id="KW-1185">Reference proteome</keyword>
<accession>A0A024G9X3</accession>
<gene>
    <name evidence="1" type="ORF">BN9_043420</name>
</gene>
<dbReference type="Proteomes" id="UP000053237">
    <property type="component" value="Unassembled WGS sequence"/>
</dbReference>
<name>A0A024G9X3_9STRA</name>
<protein>
    <submittedName>
        <fullName evidence="1">Uncharacterized protein</fullName>
    </submittedName>
</protein>
<organism evidence="1 2">
    <name type="scientific">Albugo candida</name>
    <dbReference type="NCBI Taxonomy" id="65357"/>
    <lineage>
        <taxon>Eukaryota</taxon>
        <taxon>Sar</taxon>
        <taxon>Stramenopiles</taxon>
        <taxon>Oomycota</taxon>
        <taxon>Peronosporomycetes</taxon>
        <taxon>Albuginales</taxon>
        <taxon>Albuginaceae</taxon>
        <taxon>Albugo</taxon>
    </lineage>
</organism>
<evidence type="ECO:0000313" key="2">
    <source>
        <dbReference type="Proteomes" id="UP000053237"/>
    </source>
</evidence>
<dbReference type="InParanoid" id="A0A024G9X3"/>